<proteinExistence type="predicted"/>
<name>A0A5T8TVV4_SALER</name>
<sequence length="69" mass="7516">MAFNVFSGGRTEESVAYDLALNLAAKDPEITTPDALIQRIADLLPACRDAANKKHKDESPNPFGMAIKR</sequence>
<accession>A0A5T8TVV4</accession>
<dbReference type="EMBL" id="AAGGTW010000005">
    <property type="protein sequence ID" value="EBN7903624.1"/>
    <property type="molecule type" value="Genomic_DNA"/>
</dbReference>
<evidence type="ECO:0000313" key="1">
    <source>
        <dbReference type="EMBL" id="EBN7903624.1"/>
    </source>
</evidence>
<dbReference type="AlphaFoldDB" id="A0A5T8TVV4"/>
<reference evidence="1" key="1">
    <citation type="submission" date="2018-08" db="EMBL/GenBank/DDBJ databases">
        <authorList>
            <consortium name="PulseNet: The National Subtyping Network for Foodborne Disease Surveillance"/>
            <person name="Tarr C.L."/>
            <person name="Trees E."/>
            <person name="Katz L.S."/>
            <person name="Carleton-Romer H.A."/>
            <person name="Stroika S."/>
            <person name="Kucerova Z."/>
            <person name="Roache K.F."/>
            <person name="Sabol A.L."/>
            <person name="Besser J."/>
            <person name="Gerner-Smidt P."/>
        </authorList>
    </citation>
    <scope>NUCLEOTIDE SEQUENCE</scope>
    <source>
        <strain evidence="1">PNUSAS045480</strain>
    </source>
</reference>
<organism evidence="1">
    <name type="scientific">Salmonella enterica</name>
    <name type="common">Salmonella choleraesuis</name>
    <dbReference type="NCBI Taxonomy" id="28901"/>
    <lineage>
        <taxon>Bacteria</taxon>
        <taxon>Pseudomonadati</taxon>
        <taxon>Pseudomonadota</taxon>
        <taxon>Gammaproteobacteria</taxon>
        <taxon>Enterobacterales</taxon>
        <taxon>Enterobacteriaceae</taxon>
        <taxon>Salmonella</taxon>
    </lineage>
</organism>
<comment type="caution">
    <text evidence="1">The sequence shown here is derived from an EMBL/GenBank/DDBJ whole genome shotgun (WGS) entry which is preliminary data.</text>
</comment>
<protein>
    <submittedName>
        <fullName evidence="1">Uncharacterized protein</fullName>
    </submittedName>
</protein>
<gene>
    <name evidence="1" type="ORF">D0V52_13600</name>
</gene>